<organism evidence="1 2">
    <name type="scientific">Gluconacetobacter tumulisoli</name>
    <dbReference type="NCBI Taxonomy" id="1286189"/>
    <lineage>
        <taxon>Bacteria</taxon>
        <taxon>Pseudomonadati</taxon>
        <taxon>Pseudomonadota</taxon>
        <taxon>Alphaproteobacteria</taxon>
        <taxon>Acetobacterales</taxon>
        <taxon>Acetobacteraceae</taxon>
        <taxon>Gluconacetobacter</taxon>
    </lineage>
</organism>
<gene>
    <name evidence="1" type="ORF">HLH28_12470</name>
</gene>
<dbReference type="SUPFAM" id="SSF103025">
    <property type="entry name" value="Folate-binding domain"/>
    <property type="match status" value="1"/>
</dbReference>
<proteinExistence type="predicted"/>
<accession>A0A7W4PLP9</accession>
<keyword evidence="2" id="KW-1185">Reference proteome</keyword>
<dbReference type="AlphaFoldDB" id="A0A7W4PLP9"/>
<comment type="caution">
    <text evidence="1">The sequence shown here is derived from an EMBL/GenBank/DDBJ whole genome shotgun (WGS) entry which is preliminary data.</text>
</comment>
<evidence type="ECO:0000313" key="2">
    <source>
        <dbReference type="Proteomes" id="UP000578030"/>
    </source>
</evidence>
<dbReference type="Gene3D" id="3.30.1360.120">
    <property type="entry name" value="Probable tRNA modification gtpase trme, domain 1"/>
    <property type="match status" value="1"/>
</dbReference>
<dbReference type="Proteomes" id="UP000578030">
    <property type="component" value="Unassembled WGS sequence"/>
</dbReference>
<dbReference type="EMBL" id="JABEQM010000010">
    <property type="protein sequence ID" value="MBB2202375.1"/>
    <property type="molecule type" value="Genomic_DNA"/>
</dbReference>
<reference evidence="1 2" key="1">
    <citation type="submission" date="2020-04" db="EMBL/GenBank/DDBJ databases">
        <title>Description of novel Gluconacetobacter.</title>
        <authorList>
            <person name="Sombolestani A."/>
        </authorList>
    </citation>
    <scope>NUCLEOTIDE SEQUENCE [LARGE SCALE GENOMIC DNA]</scope>
    <source>
        <strain evidence="1 2">LMG 27802</strain>
    </source>
</reference>
<dbReference type="InterPro" id="IPR007375">
    <property type="entry name" value="SoxG"/>
</dbReference>
<name>A0A7W4PLP9_9PROT</name>
<protein>
    <submittedName>
        <fullName evidence="1">Sarcosine oxidase subunit gamma</fullName>
    </submittedName>
</protein>
<dbReference type="Pfam" id="PF04268">
    <property type="entry name" value="SoxG"/>
    <property type="match status" value="1"/>
</dbReference>
<dbReference type="InterPro" id="IPR027266">
    <property type="entry name" value="TrmE/GcvT-like"/>
</dbReference>
<dbReference type="RefSeq" id="WP_182959625.1">
    <property type="nucleotide sequence ID" value="NZ_JABEQM010000010.1"/>
</dbReference>
<dbReference type="Gene3D" id="3.30.70.1520">
    <property type="entry name" value="Heterotetrameric sarcosine oxidase"/>
    <property type="match status" value="1"/>
</dbReference>
<sequence>MPDPLHARGPLSPSACSYDHGGIRITDMSGRQVAGVALLGGDRAALDATVRQAWGVDLPDTPRIVAGSGLTFAWAGPDQWLALSDAVDDSGPDLEHVLRTTLGPLAAVTDQGDSRVALRISGPGSRDALSRLLPIDLHPRAFSPGNTALTLAGHIGVQVWQVDSCPTYDILVFRSFARSLHHDLCAAARGAARAA</sequence>
<evidence type="ECO:0000313" key="1">
    <source>
        <dbReference type="EMBL" id="MBB2202375.1"/>
    </source>
</evidence>